<feature type="compositionally biased region" description="Polar residues" evidence="1">
    <location>
        <begin position="19"/>
        <end position="40"/>
    </location>
</feature>
<dbReference type="KEGG" id="mets:DK389_16580"/>
<evidence type="ECO:0008006" key="5">
    <source>
        <dbReference type="Google" id="ProtNLM"/>
    </source>
</evidence>
<feature type="compositionally biased region" description="Low complexity" evidence="1">
    <location>
        <begin position="49"/>
        <end position="65"/>
    </location>
</feature>
<dbReference type="AlphaFoldDB" id="A0A2U8W8P9"/>
<dbReference type="OrthoDB" id="8005704at2"/>
<dbReference type="EMBL" id="CP029550">
    <property type="protein sequence ID" value="AWN41820.1"/>
    <property type="molecule type" value="Genomic_DNA"/>
</dbReference>
<organism evidence="3 4">
    <name type="scientific">Methylobacterium durans</name>
    <dbReference type="NCBI Taxonomy" id="2202825"/>
    <lineage>
        <taxon>Bacteria</taxon>
        <taxon>Pseudomonadati</taxon>
        <taxon>Pseudomonadota</taxon>
        <taxon>Alphaproteobacteria</taxon>
        <taxon>Hyphomicrobiales</taxon>
        <taxon>Methylobacteriaceae</taxon>
        <taxon>Methylobacterium</taxon>
    </lineage>
</organism>
<keyword evidence="4" id="KW-1185">Reference proteome</keyword>
<evidence type="ECO:0000256" key="2">
    <source>
        <dbReference type="SAM" id="SignalP"/>
    </source>
</evidence>
<dbReference type="Proteomes" id="UP000245926">
    <property type="component" value="Chromosome"/>
</dbReference>
<evidence type="ECO:0000256" key="1">
    <source>
        <dbReference type="SAM" id="MobiDB-lite"/>
    </source>
</evidence>
<gene>
    <name evidence="3" type="ORF">DK389_16580</name>
</gene>
<protein>
    <recommendedName>
        <fullName evidence="5">Pentapeptide MXKDX repeat protein</fullName>
    </recommendedName>
</protein>
<feature type="signal peptide" evidence="2">
    <location>
        <begin position="1"/>
        <end position="20"/>
    </location>
</feature>
<accession>A0A2U8W8P9</accession>
<name>A0A2U8W8P9_9HYPH</name>
<reference evidence="4" key="1">
    <citation type="submission" date="2018-05" db="EMBL/GenBank/DDBJ databases">
        <title>Complete Genome Sequence of Methylobacterium sp. 17SD2-17.</title>
        <authorList>
            <person name="Srinivasan S."/>
        </authorList>
    </citation>
    <scope>NUCLEOTIDE SEQUENCE [LARGE SCALE GENOMIC DNA]</scope>
    <source>
        <strain evidence="4">17SD2-17</strain>
    </source>
</reference>
<evidence type="ECO:0000313" key="4">
    <source>
        <dbReference type="Proteomes" id="UP000245926"/>
    </source>
</evidence>
<keyword evidence="2" id="KW-0732">Signal</keyword>
<feature type="region of interest" description="Disordered" evidence="1">
    <location>
        <begin position="19"/>
        <end position="86"/>
    </location>
</feature>
<evidence type="ECO:0000313" key="3">
    <source>
        <dbReference type="EMBL" id="AWN41820.1"/>
    </source>
</evidence>
<sequence length="86" mass="8551">MQTFAVAAGLLVSLTGASLAQSTAPDSAQKNMNNPGSVKSNSEKAMEKGGMPATTGTATAPDAGMKAGSTMDRGTAPTPAEPTPRR</sequence>
<feature type="chain" id="PRO_5015863698" description="Pentapeptide MXKDX repeat protein" evidence="2">
    <location>
        <begin position="21"/>
        <end position="86"/>
    </location>
</feature>
<proteinExistence type="predicted"/>